<keyword evidence="4 7" id="KW-0573">Peptidoglycan synthesis</keyword>
<reference evidence="12" key="1">
    <citation type="submission" date="2020-01" db="EMBL/GenBank/DDBJ databases">
        <authorList>
            <person name="Meier V. D."/>
            <person name="Meier V D."/>
        </authorList>
    </citation>
    <scope>NUCLEOTIDE SEQUENCE</scope>
    <source>
        <strain evidence="12">HLG_WM_MAG_08</strain>
    </source>
</reference>
<comment type="cofactor">
    <cofactor evidence="7">
        <name>Mg(2+)</name>
        <dbReference type="ChEBI" id="CHEBI:18420"/>
    </cofactor>
</comment>
<feature type="domain" description="Mur ligase N-terminal catalytic" evidence="9">
    <location>
        <begin position="21"/>
        <end position="97"/>
    </location>
</feature>
<keyword evidence="2 7" id="KW-0132">Cell division</keyword>
<keyword evidence="7" id="KW-0460">Magnesium</keyword>
<evidence type="ECO:0000256" key="3">
    <source>
        <dbReference type="ARBA" id="ARBA00022960"/>
    </source>
</evidence>
<dbReference type="Pfam" id="PF01225">
    <property type="entry name" value="Mur_ligase"/>
    <property type="match status" value="1"/>
</dbReference>
<feature type="binding site" evidence="7">
    <location>
        <position position="390"/>
    </location>
    <ligand>
        <name>meso-2,6-diaminopimelate</name>
        <dbReference type="ChEBI" id="CHEBI:57791"/>
    </ligand>
</feature>
<comment type="subcellular location">
    <subcellularLocation>
        <location evidence="7 8">Cytoplasm</location>
    </subcellularLocation>
</comment>
<evidence type="ECO:0000256" key="7">
    <source>
        <dbReference type="HAMAP-Rule" id="MF_00208"/>
    </source>
</evidence>
<evidence type="ECO:0000256" key="1">
    <source>
        <dbReference type="ARBA" id="ARBA00005898"/>
    </source>
</evidence>
<dbReference type="InterPro" id="IPR005761">
    <property type="entry name" value="UDP-N-AcMur-Glu-dNH2Pim_ligase"/>
</dbReference>
<feature type="short sequence motif" description="Meso-diaminopimelate recognition motif" evidence="7">
    <location>
        <begin position="414"/>
        <end position="417"/>
    </location>
</feature>
<keyword evidence="7" id="KW-0067">ATP-binding</keyword>
<proteinExistence type="inferred from homology"/>
<dbReference type="Gene3D" id="3.40.1190.10">
    <property type="entry name" value="Mur-like, catalytic domain"/>
    <property type="match status" value="1"/>
</dbReference>
<dbReference type="EC" id="6.3.2.13" evidence="7"/>
<evidence type="ECO:0000313" key="12">
    <source>
        <dbReference type="EMBL" id="CAA6807124.1"/>
    </source>
</evidence>
<name>A0A6S6SFC0_9GAMM</name>
<evidence type="ECO:0000256" key="2">
    <source>
        <dbReference type="ARBA" id="ARBA00022618"/>
    </source>
</evidence>
<dbReference type="InterPro" id="IPR035911">
    <property type="entry name" value="MurE/MurF_N"/>
</dbReference>
<evidence type="ECO:0000259" key="10">
    <source>
        <dbReference type="Pfam" id="PF02875"/>
    </source>
</evidence>
<dbReference type="InterPro" id="IPR013221">
    <property type="entry name" value="Mur_ligase_cen"/>
</dbReference>
<evidence type="ECO:0000259" key="11">
    <source>
        <dbReference type="Pfam" id="PF08245"/>
    </source>
</evidence>
<feature type="binding site" evidence="7">
    <location>
        <position position="465"/>
    </location>
    <ligand>
        <name>meso-2,6-diaminopimelate</name>
        <dbReference type="ChEBI" id="CHEBI:57791"/>
    </ligand>
</feature>
<dbReference type="Pfam" id="PF02875">
    <property type="entry name" value="Mur_ligase_C"/>
    <property type="match status" value="1"/>
</dbReference>
<feature type="binding site" evidence="7">
    <location>
        <begin position="153"/>
        <end position="154"/>
    </location>
    <ligand>
        <name>UDP-N-acetyl-alpha-D-muramoyl-L-alanyl-D-glutamate</name>
        <dbReference type="ChEBI" id="CHEBI:83900"/>
    </ligand>
</feature>
<keyword evidence="3 7" id="KW-0133">Cell shape</keyword>
<comment type="PTM">
    <text evidence="7">Carboxylation is probably crucial for Mg(2+) binding and, consequently, for the gamma-phosphate positioning of ATP.</text>
</comment>
<dbReference type="EMBL" id="CACVAV010000112">
    <property type="protein sequence ID" value="CAA6807124.1"/>
    <property type="molecule type" value="Genomic_DNA"/>
</dbReference>
<feature type="modified residue" description="N6-carboxylysine" evidence="7">
    <location>
        <position position="220"/>
    </location>
</feature>
<dbReference type="SUPFAM" id="SSF53623">
    <property type="entry name" value="MurD-like peptide ligases, catalytic domain"/>
    <property type="match status" value="1"/>
</dbReference>
<comment type="caution">
    <text evidence="7">Lacks conserved residue(s) required for the propagation of feature annotation.</text>
</comment>
<feature type="binding site" evidence="7">
    <location>
        <position position="469"/>
    </location>
    <ligand>
        <name>meso-2,6-diaminopimelate</name>
        <dbReference type="ChEBI" id="CHEBI:57791"/>
    </ligand>
</feature>
<gene>
    <name evidence="7" type="primary">murE</name>
    <name evidence="12" type="ORF">HELGO_WM12305</name>
</gene>
<dbReference type="SUPFAM" id="SSF63418">
    <property type="entry name" value="MurE/MurF N-terminal domain"/>
    <property type="match status" value="1"/>
</dbReference>
<dbReference type="GO" id="GO:0051301">
    <property type="term" value="P:cell division"/>
    <property type="evidence" value="ECO:0007669"/>
    <property type="project" value="UniProtKB-KW"/>
</dbReference>
<feature type="binding site" evidence="7">
    <location>
        <position position="186"/>
    </location>
    <ligand>
        <name>UDP-N-acetyl-alpha-D-muramoyl-L-alanyl-D-glutamate</name>
        <dbReference type="ChEBI" id="CHEBI:83900"/>
    </ligand>
</feature>
<comment type="catalytic activity">
    <reaction evidence="7">
        <text>UDP-N-acetyl-alpha-D-muramoyl-L-alanyl-D-glutamate + meso-2,6-diaminopimelate + ATP = UDP-N-acetyl-alpha-D-muramoyl-L-alanyl-gamma-D-glutamyl-meso-2,6-diaminopimelate + ADP + phosphate + H(+)</text>
        <dbReference type="Rhea" id="RHEA:23676"/>
        <dbReference type="ChEBI" id="CHEBI:15378"/>
        <dbReference type="ChEBI" id="CHEBI:30616"/>
        <dbReference type="ChEBI" id="CHEBI:43474"/>
        <dbReference type="ChEBI" id="CHEBI:57791"/>
        <dbReference type="ChEBI" id="CHEBI:83900"/>
        <dbReference type="ChEBI" id="CHEBI:83905"/>
        <dbReference type="ChEBI" id="CHEBI:456216"/>
        <dbReference type="EC" id="6.3.2.13"/>
    </reaction>
</comment>
<dbReference type="AlphaFoldDB" id="A0A6S6SFC0"/>
<dbReference type="GO" id="GO:0000287">
    <property type="term" value="F:magnesium ion binding"/>
    <property type="evidence" value="ECO:0007669"/>
    <property type="project" value="UniProtKB-UniRule"/>
</dbReference>
<dbReference type="NCBIfam" id="TIGR01085">
    <property type="entry name" value="murE"/>
    <property type="match status" value="1"/>
</dbReference>
<dbReference type="HAMAP" id="MF_00208">
    <property type="entry name" value="MurE"/>
    <property type="match status" value="1"/>
</dbReference>
<dbReference type="Pfam" id="PF08245">
    <property type="entry name" value="Mur_ligase_M"/>
    <property type="match status" value="1"/>
</dbReference>
<dbReference type="NCBIfam" id="NF001126">
    <property type="entry name" value="PRK00139.1-4"/>
    <property type="match status" value="1"/>
</dbReference>
<dbReference type="InterPro" id="IPR036565">
    <property type="entry name" value="Mur-like_cat_sf"/>
</dbReference>
<comment type="similarity">
    <text evidence="1 7">Belongs to the MurCDEF family. MurE subfamily.</text>
</comment>
<keyword evidence="7 12" id="KW-0436">Ligase</keyword>
<feature type="domain" description="Mur ligase central" evidence="11">
    <location>
        <begin position="109"/>
        <end position="315"/>
    </location>
</feature>
<evidence type="ECO:0000256" key="4">
    <source>
        <dbReference type="ARBA" id="ARBA00022984"/>
    </source>
</evidence>
<dbReference type="PANTHER" id="PTHR23135">
    <property type="entry name" value="MUR LIGASE FAMILY MEMBER"/>
    <property type="match status" value="1"/>
</dbReference>
<dbReference type="GO" id="GO:0008765">
    <property type="term" value="F:UDP-N-acetylmuramoylalanyl-D-glutamate-2,6-diaminopimelate ligase activity"/>
    <property type="evidence" value="ECO:0007669"/>
    <property type="project" value="UniProtKB-UniRule"/>
</dbReference>
<feature type="binding site" evidence="7">
    <location>
        <position position="180"/>
    </location>
    <ligand>
        <name>UDP-N-acetyl-alpha-D-muramoyl-L-alanyl-D-glutamate</name>
        <dbReference type="ChEBI" id="CHEBI:83900"/>
    </ligand>
</feature>
<dbReference type="Gene3D" id="3.40.1390.10">
    <property type="entry name" value="MurE/MurF, N-terminal domain"/>
    <property type="match status" value="1"/>
</dbReference>
<comment type="pathway">
    <text evidence="7 8">Cell wall biogenesis; peptidoglycan biosynthesis.</text>
</comment>
<organism evidence="12">
    <name type="scientific">uncultured Thiotrichaceae bacterium</name>
    <dbReference type="NCBI Taxonomy" id="298394"/>
    <lineage>
        <taxon>Bacteria</taxon>
        <taxon>Pseudomonadati</taxon>
        <taxon>Pseudomonadota</taxon>
        <taxon>Gammaproteobacteria</taxon>
        <taxon>Thiotrichales</taxon>
        <taxon>Thiotrichaceae</taxon>
        <taxon>environmental samples</taxon>
    </lineage>
</organism>
<dbReference type="Gene3D" id="3.90.190.20">
    <property type="entry name" value="Mur ligase, C-terminal domain"/>
    <property type="match status" value="1"/>
</dbReference>
<feature type="binding site" evidence="7">
    <location>
        <begin position="414"/>
        <end position="417"/>
    </location>
    <ligand>
        <name>meso-2,6-diaminopimelate</name>
        <dbReference type="ChEBI" id="CHEBI:57791"/>
    </ligand>
</feature>
<dbReference type="GO" id="GO:0008360">
    <property type="term" value="P:regulation of cell shape"/>
    <property type="evidence" value="ECO:0007669"/>
    <property type="project" value="UniProtKB-KW"/>
</dbReference>
<dbReference type="InterPro" id="IPR004101">
    <property type="entry name" value="Mur_ligase_C"/>
</dbReference>
<evidence type="ECO:0000256" key="5">
    <source>
        <dbReference type="ARBA" id="ARBA00023306"/>
    </source>
</evidence>
<evidence type="ECO:0000259" key="9">
    <source>
        <dbReference type="Pfam" id="PF01225"/>
    </source>
</evidence>
<feature type="binding site" evidence="7">
    <location>
        <begin position="111"/>
        <end position="117"/>
    </location>
    <ligand>
        <name>ATP</name>
        <dbReference type="ChEBI" id="CHEBI:30616"/>
    </ligand>
</feature>
<sequence>MMLLSACVDFELPDTLKKTEVSGFSLDNRQIIPGMVFVALKGTQTHGLKYAEAAVQAGASAVLYEPEGAGVIPALSVPVLAVPGLVDCLGVMAALFYGQPSRALSVVGVTGTDGKTSVTHFIAEAQNALNTKTAVLGTIGIGKPGELVAATHTTPDAVQVQARLRSLAEQSFKSVAMEVSSHALDQARVAGVEFDIAVLTNLTRDHLDYHGTVAAYAAAKRRLFHWDGLKCAVLNLDDAFGRELAAELTGQDCQVIAYGVGDPVDYPANAVVASEVRFDHSGITAKIASPWGLGELHAPVLGRFNLENLLATLAVLLAQGIALSSALTALQQVKTVPGRMERVQAHSSQQDILVVVDYAHTPGALQSVLSALKGHVRQRLICVFGCGGDRDAGKRPLMAAIAEQLADVVIVTDDNPRTESAEQIFAGIRGGFDHPDAVVFEHSRAKAIRQAIGLAAAGDVVLIAGKGHETVQVVQQENIPFDDREQAAIALQERAA</sequence>
<dbReference type="InterPro" id="IPR000713">
    <property type="entry name" value="Mur_ligase_N"/>
</dbReference>
<evidence type="ECO:0000256" key="8">
    <source>
        <dbReference type="RuleBase" id="RU004135"/>
    </source>
</evidence>
<dbReference type="SUPFAM" id="SSF53244">
    <property type="entry name" value="MurD-like peptide ligases, peptide-binding domain"/>
    <property type="match status" value="1"/>
</dbReference>
<dbReference type="GO" id="GO:0009252">
    <property type="term" value="P:peptidoglycan biosynthetic process"/>
    <property type="evidence" value="ECO:0007669"/>
    <property type="project" value="UniProtKB-UniRule"/>
</dbReference>
<evidence type="ECO:0000256" key="6">
    <source>
        <dbReference type="ARBA" id="ARBA00023316"/>
    </source>
</evidence>
<dbReference type="UniPathway" id="UPA00219"/>
<keyword evidence="6 7" id="KW-0961">Cell wall biogenesis/degradation</keyword>
<protein>
    <recommendedName>
        <fullName evidence="7">UDP-N-acetylmuramoyl-L-alanyl-D-glutamate--2,6-diaminopimelate ligase</fullName>
        <ecNumber evidence="7">6.3.2.13</ecNumber>
    </recommendedName>
    <alternativeName>
        <fullName evidence="7">Meso-A2pm-adding enzyme</fullName>
    </alternativeName>
    <alternativeName>
        <fullName evidence="7">Meso-diaminopimelate-adding enzyme</fullName>
    </alternativeName>
    <alternativeName>
        <fullName evidence="7">UDP-MurNAc-L-Ala-D-Glu:meso-diaminopimelate ligase</fullName>
    </alternativeName>
    <alternativeName>
        <fullName evidence="7">UDP-MurNAc-tripeptide synthetase</fullName>
    </alternativeName>
    <alternativeName>
        <fullName evidence="7">UDP-N-acetylmuramyl-tripeptide synthetase</fullName>
    </alternativeName>
</protein>
<dbReference type="InterPro" id="IPR036615">
    <property type="entry name" value="Mur_ligase_C_dom_sf"/>
</dbReference>
<feature type="domain" description="Mur ligase C-terminal" evidence="10">
    <location>
        <begin position="338"/>
        <end position="467"/>
    </location>
</feature>
<keyword evidence="7" id="KW-0547">Nucleotide-binding</keyword>
<dbReference type="NCBIfam" id="NF001124">
    <property type="entry name" value="PRK00139.1-2"/>
    <property type="match status" value="1"/>
</dbReference>
<accession>A0A6S6SFC0</accession>
<feature type="binding site" evidence="7">
    <location>
        <position position="26"/>
    </location>
    <ligand>
        <name>UDP-N-acetyl-alpha-D-muramoyl-L-alanyl-D-glutamate</name>
        <dbReference type="ChEBI" id="CHEBI:83900"/>
    </ligand>
</feature>
<dbReference type="GO" id="GO:0071555">
    <property type="term" value="P:cell wall organization"/>
    <property type="evidence" value="ECO:0007669"/>
    <property type="project" value="UniProtKB-KW"/>
</dbReference>
<dbReference type="PANTHER" id="PTHR23135:SF4">
    <property type="entry name" value="UDP-N-ACETYLMURAMOYL-L-ALANYL-D-GLUTAMATE--2,6-DIAMINOPIMELATE LIGASE MURE HOMOLOG, CHLOROPLASTIC"/>
    <property type="match status" value="1"/>
</dbReference>
<keyword evidence="5 7" id="KW-0131">Cell cycle</keyword>
<dbReference type="GO" id="GO:0005524">
    <property type="term" value="F:ATP binding"/>
    <property type="evidence" value="ECO:0007669"/>
    <property type="project" value="UniProtKB-UniRule"/>
</dbReference>
<keyword evidence="7" id="KW-0963">Cytoplasm</keyword>
<feature type="binding site" evidence="7">
    <location>
        <position position="188"/>
    </location>
    <ligand>
        <name>UDP-N-acetyl-alpha-D-muramoyl-L-alanyl-D-glutamate</name>
        <dbReference type="ChEBI" id="CHEBI:83900"/>
    </ligand>
</feature>
<dbReference type="GO" id="GO:0005737">
    <property type="term" value="C:cytoplasm"/>
    <property type="evidence" value="ECO:0007669"/>
    <property type="project" value="UniProtKB-SubCell"/>
</dbReference>
<comment type="function">
    <text evidence="7">Catalyzes the addition of meso-diaminopimelic acid to the nucleotide precursor UDP-N-acetylmuramoyl-L-alanyl-D-glutamate (UMAG) in the biosynthesis of bacterial cell-wall peptidoglycan.</text>
</comment>